<keyword evidence="3" id="KW-1185">Reference proteome</keyword>
<evidence type="ECO:0000256" key="1">
    <source>
        <dbReference type="SAM" id="MobiDB-lite"/>
    </source>
</evidence>
<dbReference type="EMBL" id="QGTX01000001">
    <property type="protein sequence ID" value="PWW21439.1"/>
    <property type="molecule type" value="Genomic_DNA"/>
</dbReference>
<proteinExistence type="predicted"/>
<dbReference type="RefSeq" id="WP_170149093.1">
    <property type="nucleotide sequence ID" value="NZ_QGTX01000001.1"/>
</dbReference>
<evidence type="ECO:0000313" key="2">
    <source>
        <dbReference type="EMBL" id="PWW21439.1"/>
    </source>
</evidence>
<sequence length="56" mass="6192">MTESRYHLPEDELYASARVPLDEQVEVRSEPVPPPADWRVDPLPWADGGSGDADGD</sequence>
<name>A0A317QEJ8_9ACTN</name>
<dbReference type="AlphaFoldDB" id="A0A317QEJ8"/>
<comment type="caution">
    <text evidence="2">The sequence shown here is derived from an EMBL/GenBank/DDBJ whole genome shotgun (WGS) entry which is preliminary data.</text>
</comment>
<protein>
    <submittedName>
        <fullName evidence="2">Uncharacterized protein</fullName>
    </submittedName>
</protein>
<gene>
    <name evidence="2" type="ORF">JD79_00570</name>
</gene>
<accession>A0A317QEJ8</accession>
<evidence type="ECO:0000313" key="3">
    <source>
        <dbReference type="Proteomes" id="UP000246661"/>
    </source>
</evidence>
<dbReference type="Proteomes" id="UP000246661">
    <property type="component" value="Unassembled WGS sequence"/>
</dbReference>
<organism evidence="2 3">
    <name type="scientific">Geodermatophilus normandii</name>
    <dbReference type="NCBI Taxonomy" id="1137989"/>
    <lineage>
        <taxon>Bacteria</taxon>
        <taxon>Bacillati</taxon>
        <taxon>Actinomycetota</taxon>
        <taxon>Actinomycetes</taxon>
        <taxon>Geodermatophilales</taxon>
        <taxon>Geodermatophilaceae</taxon>
        <taxon>Geodermatophilus</taxon>
    </lineage>
</organism>
<reference evidence="3" key="1">
    <citation type="submission" date="2018-05" db="EMBL/GenBank/DDBJ databases">
        <authorList>
            <person name="Klenk H.-P."/>
            <person name="Huntemann M."/>
            <person name="Clum A."/>
            <person name="Pillay M."/>
            <person name="Palaniappan K."/>
            <person name="Varghese N."/>
            <person name="Mikhailova N."/>
            <person name="Stamatis D."/>
            <person name="Reddy T."/>
            <person name="Daum C."/>
            <person name="Shapiro N."/>
            <person name="Ivanova N."/>
            <person name="Kyrpides N."/>
            <person name="Woyke T."/>
        </authorList>
    </citation>
    <scope>NUCLEOTIDE SEQUENCE [LARGE SCALE GENOMIC DNA]</scope>
    <source>
        <strain evidence="3">DSM 45417</strain>
    </source>
</reference>
<feature type="region of interest" description="Disordered" evidence="1">
    <location>
        <begin position="17"/>
        <end position="56"/>
    </location>
</feature>